<feature type="transmembrane region" description="Helical" evidence="1">
    <location>
        <begin position="164"/>
        <end position="188"/>
    </location>
</feature>
<dbReference type="Proteomes" id="UP000034090">
    <property type="component" value="Unassembled WGS sequence"/>
</dbReference>
<comment type="caution">
    <text evidence="2">The sequence shown here is derived from an EMBL/GenBank/DDBJ whole genome shotgun (WGS) entry which is preliminary data.</text>
</comment>
<keyword evidence="1" id="KW-0812">Transmembrane</keyword>
<name>A0A0G1FPX4_9BACT</name>
<accession>A0A0G1FPX4</accession>
<feature type="transmembrane region" description="Helical" evidence="1">
    <location>
        <begin position="372"/>
        <end position="391"/>
    </location>
</feature>
<organism evidence="2 3">
    <name type="scientific">Candidatus Woesebacteria bacterium GW2011_GWB1_43_14</name>
    <dbReference type="NCBI Taxonomy" id="1618578"/>
    <lineage>
        <taxon>Bacteria</taxon>
        <taxon>Candidatus Woeseibacteriota</taxon>
    </lineage>
</organism>
<dbReference type="EMBL" id="LCFQ01000013">
    <property type="protein sequence ID" value="KKS97081.1"/>
    <property type="molecule type" value="Genomic_DNA"/>
</dbReference>
<keyword evidence="1" id="KW-1133">Transmembrane helix</keyword>
<reference evidence="2 3" key="1">
    <citation type="journal article" date="2015" name="Nature">
        <title>rRNA introns, odd ribosomes, and small enigmatic genomes across a large radiation of phyla.</title>
        <authorList>
            <person name="Brown C.T."/>
            <person name="Hug L.A."/>
            <person name="Thomas B.C."/>
            <person name="Sharon I."/>
            <person name="Castelle C.J."/>
            <person name="Singh A."/>
            <person name="Wilkins M.J."/>
            <person name="Williams K.H."/>
            <person name="Banfield J.F."/>
        </authorList>
    </citation>
    <scope>NUCLEOTIDE SEQUENCE [LARGE SCALE GENOMIC DNA]</scope>
</reference>
<evidence type="ECO:0000313" key="3">
    <source>
        <dbReference type="Proteomes" id="UP000034090"/>
    </source>
</evidence>
<proteinExistence type="predicted"/>
<protein>
    <submittedName>
        <fullName evidence="2">Uncharacterized protein</fullName>
    </submittedName>
</protein>
<feature type="transmembrane region" description="Helical" evidence="1">
    <location>
        <begin position="226"/>
        <end position="251"/>
    </location>
</feature>
<gene>
    <name evidence="2" type="ORF">UV74_C0013G0203</name>
</gene>
<keyword evidence="1" id="KW-0472">Membrane</keyword>
<feature type="transmembrane region" description="Helical" evidence="1">
    <location>
        <begin position="129"/>
        <end position="152"/>
    </location>
</feature>
<evidence type="ECO:0000313" key="2">
    <source>
        <dbReference type="EMBL" id="KKS97081.1"/>
    </source>
</evidence>
<feature type="transmembrane region" description="Helical" evidence="1">
    <location>
        <begin position="257"/>
        <end position="276"/>
    </location>
</feature>
<dbReference type="STRING" id="1618578.UV74_C0013G0203"/>
<evidence type="ECO:0000256" key="1">
    <source>
        <dbReference type="SAM" id="Phobius"/>
    </source>
</evidence>
<feature type="transmembrane region" description="Helical" evidence="1">
    <location>
        <begin position="321"/>
        <end position="343"/>
    </location>
</feature>
<sequence length="413" mass="49072">MSMGKDIKIKNKSMIYAEGLVWQKAGSGKIYLGSKDTGKYLLTKPFWRHIVDILEKPQRIEAIARKMAQRAKRSIPEERAIHKVKIMILLMTKHGLIKKIDHISFGRDENRLLPRGTKPLWLKFFFHKLLLTIYVFLACLGLMMIIFSRYGLPKYADFFWHERLSISLLTFFIFSWIFGIMHELVHYWTAASQGIRAKIRLSYRLNFLVFETYNPDIFSVPKFWRLVIYLSGMVFDLILVFIFYLIIFLFPNQNLEIIHQFILIQWLTFLWQFLFFTRTDFYFVIKELVGVENLYTYAIKKIYSLITRQPFDHYLTRREIFFVNIYTFFFFSGTMFAIVRYSLYHLPITLKLATSGIGSLYLGYIESNSTEFLDGLIIISIQILAVTLLIYEVLKKYLPRLTLCPRRDLNPQP</sequence>
<dbReference type="AlphaFoldDB" id="A0A0G1FPX4"/>